<name>A0A0N7F3K0_9PSEU</name>
<protein>
    <recommendedName>
        <fullName evidence="5">Putative zinc-finger domain-containing protein</fullName>
    </recommendedName>
</protein>
<evidence type="ECO:0000256" key="1">
    <source>
        <dbReference type="ARBA" id="ARBA00023015"/>
    </source>
</evidence>
<evidence type="ECO:0000313" key="7">
    <source>
        <dbReference type="Proteomes" id="UP000063699"/>
    </source>
</evidence>
<dbReference type="AlphaFoldDB" id="A0A0N7F3K0"/>
<dbReference type="KEGG" id="kphy:AOZ06_19745"/>
<accession>A0A0N7F3K0</accession>
<evidence type="ECO:0000256" key="2">
    <source>
        <dbReference type="ARBA" id="ARBA00023163"/>
    </source>
</evidence>
<keyword evidence="7" id="KW-1185">Reference proteome</keyword>
<dbReference type="Proteomes" id="UP000063699">
    <property type="component" value="Chromosome"/>
</dbReference>
<evidence type="ECO:0000259" key="5">
    <source>
        <dbReference type="Pfam" id="PF13490"/>
    </source>
</evidence>
<dbReference type="EMBL" id="CP012752">
    <property type="protein sequence ID" value="ALG08847.1"/>
    <property type="molecule type" value="Genomic_DNA"/>
</dbReference>
<keyword evidence="2" id="KW-0804">Transcription</keyword>
<feature type="region of interest" description="Disordered" evidence="3">
    <location>
        <begin position="185"/>
        <end position="207"/>
    </location>
</feature>
<proteinExistence type="predicted"/>
<dbReference type="STRING" id="860235.AOZ06_19745"/>
<reference evidence="6 7" key="1">
    <citation type="submission" date="2015-07" db="EMBL/GenBank/DDBJ databases">
        <title>Genome sequencing of Kibdelosporangium phytohabitans.</title>
        <authorList>
            <person name="Qin S."/>
            <person name="Xing K."/>
        </authorList>
    </citation>
    <scope>NUCLEOTIDE SEQUENCE [LARGE SCALE GENOMIC DNA]</scope>
    <source>
        <strain evidence="6 7">KLBMP1111</strain>
    </source>
</reference>
<dbReference type="InterPro" id="IPR027383">
    <property type="entry name" value="Znf_put"/>
</dbReference>
<dbReference type="Pfam" id="PF13490">
    <property type="entry name" value="zf-HC2"/>
    <property type="match status" value="1"/>
</dbReference>
<feature type="domain" description="Putative zinc-finger" evidence="5">
    <location>
        <begin position="11"/>
        <end position="38"/>
    </location>
</feature>
<evidence type="ECO:0000256" key="3">
    <source>
        <dbReference type="SAM" id="MobiDB-lite"/>
    </source>
</evidence>
<organism evidence="6 7">
    <name type="scientific">Kibdelosporangium phytohabitans</name>
    <dbReference type="NCBI Taxonomy" id="860235"/>
    <lineage>
        <taxon>Bacteria</taxon>
        <taxon>Bacillati</taxon>
        <taxon>Actinomycetota</taxon>
        <taxon>Actinomycetes</taxon>
        <taxon>Pseudonocardiales</taxon>
        <taxon>Pseudonocardiaceae</taxon>
        <taxon>Kibdelosporangium</taxon>
    </lineage>
</organism>
<feature type="region of interest" description="Disordered" evidence="3">
    <location>
        <begin position="115"/>
        <end position="142"/>
    </location>
</feature>
<feature type="transmembrane region" description="Helical" evidence="4">
    <location>
        <begin position="91"/>
        <end position="111"/>
    </location>
</feature>
<dbReference type="OrthoDB" id="5185837at2"/>
<keyword evidence="1" id="KW-0805">Transcription regulation</keyword>
<keyword evidence="4" id="KW-0472">Membrane</keyword>
<evidence type="ECO:0000256" key="4">
    <source>
        <dbReference type="SAM" id="Phobius"/>
    </source>
</evidence>
<dbReference type="RefSeq" id="WP_054290753.1">
    <property type="nucleotide sequence ID" value="NZ_CP012752.1"/>
</dbReference>
<gene>
    <name evidence="6" type="ORF">AOZ06_19745</name>
</gene>
<evidence type="ECO:0000313" key="6">
    <source>
        <dbReference type="EMBL" id="ALG08847.1"/>
    </source>
</evidence>
<keyword evidence="4" id="KW-0812">Transmembrane</keyword>
<keyword evidence="4" id="KW-1133">Transmembrane helix</keyword>
<dbReference type="Gene3D" id="1.10.10.1320">
    <property type="entry name" value="Anti-sigma factor, zinc-finger domain"/>
    <property type="match status" value="1"/>
</dbReference>
<sequence>MSTSDQQHVDIDAFVAGQLPPDQAAEVRQHVDGCAECRQETDTLRQMQEFLGEVPQEALLEGYPEDADLVLQRTLHRMRKESSATQRRSRFLTTAAAAVAAAALVGGGVLLGQSTTTEPTALPTPPPATQPSGVKLASGTDGTTGAKMAVRITPAAGWVRVSATVSGIPAGEPCRLFIVSKDGTRESAGSWTVPPKEKPEGTTLDGSAFVAPPDVAGVLVESTTGKRYVSVTI</sequence>
<dbReference type="InterPro" id="IPR041916">
    <property type="entry name" value="Anti_sigma_zinc_sf"/>
</dbReference>